<sequence length="339" mass="38694">MGGQNLIFDPRNPVSLNPFSGVETEMDLAELMPMLKALLRQMAYPLQTEDQTPPWEYQEIERAITEVWLEHKGDTELSYIYNWLVEHPDQRANDLASQLRSFAVGRYSAWFNGKRGVSFDNEMVVVELEELKSDPELQAIVLTLAINQITKEMYLSDRRKPKLLAIDEAWDLLGNVKTGKFIETAFRRARKYNGIAGVITQSFEDFEKSPAARAAIENAAWQFVLYQKPESLEFAIANKRVVADERLLALLKSVRPGDGFSEVYVRSEDGQGLYRFIVDRHSYWTFTTNPKDLAKIANLQDTGLDLPTIIDQLSKEDYMARYGVEDLEEALAILRAQAA</sequence>
<dbReference type="PANTHER" id="PTHR38467">
    <property type="match status" value="1"/>
</dbReference>
<evidence type="ECO:0000259" key="1">
    <source>
        <dbReference type="Pfam" id="PF19044"/>
    </source>
</evidence>
<dbReference type="InterPro" id="IPR053155">
    <property type="entry name" value="F-pilin_assembly_TraC"/>
</dbReference>
<dbReference type="EMBL" id="LWSA01000247">
    <property type="protein sequence ID" value="OCX69435.1"/>
    <property type="molecule type" value="Genomic_DNA"/>
</dbReference>
<accession>A0A1C2I0E6</accession>
<dbReference type="PANTHER" id="PTHR38467:SF1">
    <property type="entry name" value="CONJUGATIVE TRANSFER: ASSEMBLY"/>
    <property type="match status" value="1"/>
</dbReference>
<proteinExistence type="predicted"/>
<reference evidence="2 3" key="1">
    <citation type="journal article" date="2016" name="Int. J. Mol. Sci.">
        <title>Comparative genomics of the extreme acidophile Acidithiobacillus thiooxidans reveals intraspecific divergence and niche adaptation.</title>
        <authorList>
            <person name="Zhang X."/>
            <person name="Feng X."/>
            <person name="Tao J."/>
            <person name="Ma L."/>
            <person name="Xiao Y."/>
            <person name="Liang Y."/>
            <person name="Liu X."/>
            <person name="Yin H."/>
        </authorList>
    </citation>
    <scope>NUCLEOTIDE SEQUENCE [LARGE SCALE GENOMIC DNA]</scope>
    <source>
        <strain evidence="2 3">A02</strain>
    </source>
</reference>
<dbReference type="SUPFAM" id="SSF52540">
    <property type="entry name" value="P-loop containing nucleoside triphosphate hydrolases"/>
    <property type="match status" value="1"/>
</dbReference>
<dbReference type="AlphaFoldDB" id="A0A1C2I0E6"/>
<dbReference type="Gene3D" id="3.40.50.300">
    <property type="entry name" value="P-loop containing nucleotide triphosphate hydrolases"/>
    <property type="match status" value="1"/>
</dbReference>
<protein>
    <recommendedName>
        <fullName evidence="1">TraG P-loop domain-containing protein</fullName>
    </recommendedName>
</protein>
<dbReference type="InterPro" id="IPR043964">
    <property type="entry name" value="P-loop_TraG"/>
</dbReference>
<feature type="domain" description="TraG P-loop" evidence="1">
    <location>
        <begin position="2"/>
        <end position="315"/>
    </location>
</feature>
<dbReference type="Proteomes" id="UP000094893">
    <property type="component" value="Unassembled WGS sequence"/>
</dbReference>
<gene>
    <name evidence="2" type="ORF">A6P07_16600</name>
</gene>
<dbReference type="InterPro" id="IPR027417">
    <property type="entry name" value="P-loop_NTPase"/>
</dbReference>
<dbReference type="Pfam" id="PF19044">
    <property type="entry name" value="P-loop_TraG"/>
    <property type="match status" value="1"/>
</dbReference>
<organism evidence="2 3">
    <name type="scientific">Acidithiobacillus thiooxidans</name>
    <name type="common">Thiobacillus thiooxidans</name>
    <dbReference type="NCBI Taxonomy" id="930"/>
    <lineage>
        <taxon>Bacteria</taxon>
        <taxon>Pseudomonadati</taxon>
        <taxon>Pseudomonadota</taxon>
        <taxon>Acidithiobacillia</taxon>
        <taxon>Acidithiobacillales</taxon>
        <taxon>Acidithiobacillaceae</taxon>
        <taxon>Acidithiobacillus</taxon>
    </lineage>
</organism>
<comment type="caution">
    <text evidence="2">The sequence shown here is derived from an EMBL/GenBank/DDBJ whole genome shotgun (WGS) entry which is preliminary data.</text>
</comment>
<name>A0A1C2I0E6_ACITH</name>
<evidence type="ECO:0000313" key="3">
    <source>
        <dbReference type="Proteomes" id="UP000094893"/>
    </source>
</evidence>
<evidence type="ECO:0000313" key="2">
    <source>
        <dbReference type="EMBL" id="OCX69435.1"/>
    </source>
</evidence>